<reference evidence="7 8" key="1">
    <citation type="submission" date="2017-07" db="EMBL/GenBank/DDBJ databases">
        <title>Bifidobacterium novel species.</title>
        <authorList>
            <person name="Lugli G.A."/>
            <person name="Milani C."/>
            <person name="Duranti S."/>
            <person name="Mangifesta M."/>
        </authorList>
    </citation>
    <scope>NUCLEOTIDE SEQUENCE [LARGE SCALE GENOMIC DNA]</scope>
    <source>
        <strain evidence="7 8">77</strain>
    </source>
</reference>
<evidence type="ECO:0000256" key="3">
    <source>
        <dbReference type="ARBA" id="ARBA00022729"/>
    </source>
</evidence>
<evidence type="ECO:0000256" key="5">
    <source>
        <dbReference type="SAM" id="Phobius"/>
    </source>
</evidence>
<keyword evidence="2" id="KW-0964">Secreted</keyword>
<dbReference type="Pfam" id="PF00746">
    <property type="entry name" value="Gram_pos_anchor"/>
    <property type="match status" value="1"/>
</dbReference>
<dbReference type="EMBL" id="NMWT01000013">
    <property type="protein sequence ID" value="PLS28715.1"/>
    <property type="molecule type" value="Genomic_DNA"/>
</dbReference>
<proteinExistence type="predicted"/>
<dbReference type="AlphaFoldDB" id="A0A2N5J3C2"/>
<keyword evidence="4" id="KW-0572">Peptidoglycan-anchor</keyword>
<keyword evidence="5" id="KW-1133">Transmembrane helix</keyword>
<keyword evidence="3" id="KW-0732">Signal</keyword>
<evidence type="ECO:0000313" key="7">
    <source>
        <dbReference type="EMBL" id="PLS28715.1"/>
    </source>
</evidence>
<dbReference type="Proteomes" id="UP000235034">
    <property type="component" value="Unassembled WGS sequence"/>
</dbReference>
<feature type="transmembrane region" description="Helical" evidence="5">
    <location>
        <begin position="36"/>
        <end position="58"/>
    </location>
</feature>
<keyword evidence="8" id="KW-1185">Reference proteome</keyword>
<gene>
    <name evidence="7" type="ORF">Uis4E_1079</name>
</gene>
<protein>
    <submittedName>
        <fullName evidence="7">Cell surface protein</fullName>
    </submittedName>
</protein>
<dbReference type="InterPro" id="IPR019931">
    <property type="entry name" value="LPXTG_anchor"/>
</dbReference>
<keyword evidence="5" id="KW-0472">Membrane</keyword>
<comment type="caution">
    <text evidence="7">The sequence shown here is derived from an EMBL/GenBank/DDBJ whole genome shotgun (WGS) entry which is preliminary data.</text>
</comment>
<sequence>MGLSQDSGDADLSGNEITDYSVINVRNVTELPKTGAAGIVLFAVVGLLFAGAAGTVFAKSRATERALRA</sequence>
<evidence type="ECO:0000256" key="2">
    <source>
        <dbReference type="ARBA" id="ARBA00022525"/>
    </source>
</evidence>
<keyword evidence="5" id="KW-0812">Transmembrane</keyword>
<organism evidence="7 8">
    <name type="scientific">Bifidobacterium parmae</name>
    <dbReference type="NCBI Taxonomy" id="361854"/>
    <lineage>
        <taxon>Bacteria</taxon>
        <taxon>Bacillati</taxon>
        <taxon>Actinomycetota</taxon>
        <taxon>Actinomycetes</taxon>
        <taxon>Bifidobacteriales</taxon>
        <taxon>Bifidobacteriaceae</taxon>
        <taxon>Bifidobacterium</taxon>
    </lineage>
</organism>
<evidence type="ECO:0000259" key="6">
    <source>
        <dbReference type="Pfam" id="PF00746"/>
    </source>
</evidence>
<evidence type="ECO:0000256" key="1">
    <source>
        <dbReference type="ARBA" id="ARBA00022512"/>
    </source>
</evidence>
<keyword evidence="1" id="KW-0134">Cell wall</keyword>
<evidence type="ECO:0000256" key="4">
    <source>
        <dbReference type="ARBA" id="ARBA00023088"/>
    </source>
</evidence>
<accession>A0A2N5J3C2</accession>
<evidence type="ECO:0000313" key="8">
    <source>
        <dbReference type="Proteomes" id="UP000235034"/>
    </source>
</evidence>
<name>A0A2N5J3C2_9BIFI</name>
<dbReference type="NCBIfam" id="TIGR01167">
    <property type="entry name" value="LPXTG_anchor"/>
    <property type="match status" value="1"/>
</dbReference>
<feature type="domain" description="Gram-positive cocci surface proteins LPxTG" evidence="6">
    <location>
        <begin position="29"/>
        <end position="64"/>
    </location>
</feature>